<dbReference type="InterPro" id="IPR001351">
    <property type="entry name" value="Ribosomal_uS3_C"/>
</dbReference>
<dbReference type="SUPFAM" id="SSF54814">
    <property type="entry name" value="Prokaryotic type KH domain (KH-domain type II)"/>
    <property type="match status" value="1"/>
</dbReference>
<dbReference type="PANTHER" id="PTHR11760:SF32">
    <property type="entry name" value="SMALL RIBOSOMAL SUBUNIT PROTEIN US3"/>
    <property type="match status" value="1"/>
</dbReference>
<sequence>MIEKAFIKQGIKNVQLEDYMRKHLKSAGFTRLEIVKTPLVTRIVVNVTNPGLAIGKGGQNIRTLTKELGEKFGIDNPQLEIKEIEKPQLDAQAMSDLLSSLIERGFSWRSVAFRVVRDIMNAGALGVEIIISGKLGGKGARKKKQRIALGYMKKAGEQVRLVDFGMKTSYPKQGAIGIKVRIIRPDVVFPDKIKIRDIIAKKRADEEKENERIAKSAEDAEKAQAKEAPVAEETVVKGEAAVKIEEGK</sequence>
<comment type="caution">
    <text evidence="9">The sequence shown here is derived from an EMBL/GenBank/DDBJ whole genome shotgun (WGS) entry which is preliminary data.</text>
</comment>
<dbReference type="NCBIfam" id="NF003219">
    <property type="entry name" value="PRK04191.1"/>
    <property type="match status" value="1"/>
</dbReference>
<dbReference type="SMART" id="SM00322">
    <property type="entry name" value="KH"/>
    <property type="match status" value="1"/>
</dbReference>
<dbReference type="GO" id="GO:0022627">
    <property type="term" value="C:cytosolic small ribosomal subunit"/>
    <property type="evidence" value="ECO:0007669"/>
    <property type="project" value="UniProtKB-UniRule"/>
</dbReference>
<evidence type="ECO:0000256" key="6">
    <source>
        <dbReference type="HAMAP-Rule" id="MF_01309"/>
    </source>
</evidence>
<evidence type="ECO:0000313" key="9">
    <source>
        <dbReference type="EMBL" id="MBS3057523.1"/>
    </source>
</evidence>
<accession>A0A8T4KR70</accession>
<comment type="similarity">
    <text evidence="1 6">Belongs to the universal ribosomal protein uS3 family.</text>
</comment>
<dbReference type="NCBIfam" id="TIGR01008">
    <property type="entry name" value="uS3_euk_arch"/>
    <property type="match status" value="1"/>
</dbReference>
<feature type="compositionally biased region" description="Basic and acidic residues" evidence="7">
    <location>
        <begin position="204"/>
        <end position="225"/>
    </location>
</feature>
<evidence type="ECO:0000256" key="3">
    <source>
        <dbReference type="ARBA" id="ARBA00022884"/>
    </source>
</evidence>
<dbReference type="GO" id="GO:0019843">
    <property type="term" value="F:rRNA binding"/>
    <property type="evidence" value="ECO:0007669"/>
    <property type="project" value="UniProtKB-UniRule"/>
</dbReference>
<protein>
    <recommendedName>
        <fullName evidence="6">Small ribosomal subunit protein uS3</fullName>
    </recommendedName>
</protein>
<dbReference type="PROSITE" id="PS50084">
    <property type="entry name" value="KH_TYPE_1"/>
    <property type="match status" value="1"/>
</dbReference>
<evidence type="ECO:0000259" key="8">
    <source>
        <dbReference type="PROSITE" id="PS50823"/>
    </source>
</evidence>
<evidence type="ECO:0000256" key="1">
    <source>
        <dbReference type="ARBA" id="ARBA00010761"/>
    </source>
</evidence>
<dbReference type="Proteomes" id="UP000677687">
    <property type="component" value="Unassembled WGS sequence"/>
</dbReference>
<feature type="domain" description="KH type-2" evidence="8">
    <location>
        <begin position="16"/>
        <end position="85"/>
    </location>
</feature>
<evidence type="ECO:0000256" key="4">
    <source>
        <dbReference type="ARBA" id="ARBA00022980"/>
    </source>
</evidence>
<comment type="subunit">
    <text evidence="6">Part of the 30S ribosomal subunit.</text>
</comment>
<keyword evidence="3 6" id="KW-0694">RNA-binding</keyword>
<dbReference type="InterPro" id="IPR009019">
    <property type="entry name" value="KH_sf_prok-type"/>
</dbReference>
<dbReference type="InterPro" id="IPR015946">
    <property type="entry name" value="KH_dom-like_a/b"/>
</dbReference>
<dbReference type="InterPro" id="IPR004087">
    <property type="entry name" value="KH_dom"/>
</dbReference>
<dbReference type="HAMAP" id="MF_01309_A">
    <property type="entry name" value="Ribosomal_uS3_A"/>
    <property type="match status" value="1"/>
</dbReference>
<dbReference type="Gene3D" id="3.30.300.20">
    <property type="match status" value="1"/>
</dbReference>
<reference evidence="9" key="2">
    <citation type="submission" date="2021-05" db="EMBL/GenBank/DDBJ databases">
        <title>Protein family content uncovers lineage relationships and bacterial pathway maintenance mechanisms in DPANN archaea.</title>
        <authorList>
            <person name="Castelle C.J."/>
            <person name="Meheust R."/>
            <person name="Jaffe A.L."/>
            <person name="Seitz K."/>
            <person name="Gong X."/>
            <person name="Baker B.J."/>
            <person name="Banfield J.F."/>
        </authorList>
    </citation>
    <scope>NUCLEOTIDE SEQUENCE</scope>
    <source>
        <strain evidence="9">RIFCSPHIGHO2_01_FULL_AR10_44_11</strain>
    </source>
</reference>
<dbReference type="InterPro" id="IPR036419">
    <property type="entry name" value="Ribosomal_S3_C_sf"/>
</dbReference>
<dbReference type="GO" id="GO:0003735">
    <property type="term" value="F:structural constituent of ribosome"/>
    <property type="evidence" value="ECO:0007669"/>
    <property type="project" value="UniProtKB-UniRule"/>
</dbReference>
<comment type="function">
    <text evidence="6">Binds the lower part of the 30S subunit head.</text>
</comment>
<dbReference type="SUPFAM" id="SSF54821">
    <property type="entry name" value="Ribosomal protein S3 C-terminal domain"/>
    <property type="match status" value="1"/>
</dbReference>
<dbReference type="PROSITE" id="PS50823">
    <property type="entry name" value="KH_TYPE_2"/>
    <property type="match status" value="1"/>
</dbReference>
<keyword evidence="2 6" id="KW-0699">rRNA-binding</keyword>
<dbReference type="PANTHER" id="PTHR11760">
    <property type="entry name" value="30S/40S RIBOSOMAL PROTEIN S3"/>
    <property type="match status" value="1"/>
</dbReference>
<evidence type="ECO:0000256" key="2">
    <source>
        <dbReference type="ARBA" id="ARBA00022730"/>
    </source>
</evidence>
<dbReference type="Gene3D" id="3.30.1140.32">
    <property type="entry name" value="Ribosomal protein S3, C-terminal domain"/>
    <property type="match status" value="1"/>
</dbReference>
<reference evidence="9" key="1">
    <citation type="submission" date="2021-03" db="EMBL/GenBank/DDBJ databases">
        <authorList>
            <person name="Jaffe A."/>
        </authorList>
    </citation>
    <scope>NUCLEOTIDE SEQUENCE</scope>
    <source>
        <strain evidence="9">RIFCSPHIGHO2_01_FULL_AR10_44_11</strain>
    </source>
</reference>
<dbReference type="InterPro" id="IPR057258">
    <property type="entry name" value="Ribosomal_uS3"/>
</dbReference>
<dbReference type="InterPro" id="IPR005703">
    <property type="entry name" value="Ribosomal_uS3_euk/arc"/>
</dbReference>
<evidence type="ECO:0000313" key="10">
    <source>
        <dbReference type="Proteomes" id="UP000677687"/>
    </source>
</evidence>
<dbReference type="AlphaFoldDB" id="A0A8T4KR70"/>
<keyword evidence="4 6" id="KW-0689">Ribosomal protein</keyword>
<dbReference type="EMBL" id="JAGVWD010000039">
    <property type="protein sequence ID" value="MBS3057523.1"/>
    <property type="molecule type" value="Genomic_DNA"/>
</dbReference>
<dbReference type="Pfam" id="PF07650">
    <property type="entry name" value="KH_2"/>
    <property type="match status" value="1"/>
</dbReference>
<dbReference type="GO" id="GO:0006412">
    <property type="term" value="P:translation"/>
    <property type="evidence" value="ECO:0007669"/>
    <property type="project" value="UniProtKB-UniRule"/>
</dbReference>
<organism evidence="9 10">
    <name type="scientific">Candidatus Iainarchaeum sp</name>
    <dbReference type="NCBI Taxonomy" id="3101447"/>
    <lineage>
        <taxon>Archaea</taxon>
        <taxon>Candidatus Iainarchaeota</taxon>
        <taxon>Candidatus Iainarchaeia</taxon>
        <taxon>Candidatus Iainarchaeales</taxon>
        <taxon>Candidatus Iainarchaeaceae</taxon>
        <taxon>Candidatus Iainarchaeum</taxon>
    </lineage>
</organism>
<keyword evidence="5 6" id="KW-0687">Ribonucleoprotein</keyword>
<dbReference type="InterPro" id="IPR004044">
    <property type="entry name" value="KH_dom_type_2"/>
</dbReference>
<proteinExistence type="inferred from homology"/>
<feature type="region of interest" description="Disordered" evidence="7">
    <location>
        <begin position="204"/>
        <end position="229"/>
    </location>
</feature>
<evidence type="ECO:0000256" key="7">
    <source>
        <dbReference type="SAM" id="MobiDB-lite"/>
    </source>
</evidence>
<dbReference type="InterPro" id="IPR027488">
    <property type="entry name" value="Ribosomal_uS3_arc"/>
</dbReference>
<evidence type="ECO:0000256" key="5">
    <source>
        <dbReference type="ARBA" id="ARBA00023274"/>
    </source>
</evidence>
<dbReference type="CDD" id="cd02411">
    <property type="entry name" value="KH-II_30S_S3_arch"/>
    <property type="match status" value="1"/>
</dbReference>
<dbReference type="FunFam" id="3.30.300.20:FF:000001">
    <property type="entry name" value="30S ribosomal protein S3"/>
    <property type="match status" value="1"/>
</dbReference>
<name>A0A8T4KR70_9ARCH</name>
<dbReference type="Pfam" id="PF00189">
    <property type="entry name" value="Ribosomal_S3_C"/>
    <property type="match status" value="1"/>
</dbReference>
<gene>
    <name evidence="6" type="primary">rps3</name>
    <name evidence="9" type="ORF">J4415_02740</name>
</gene>